<evidence type="ECO:0000256" key="1">
    <source>
        <dbReference type="SAM" id="Phobius"/>
    </source>
</evidence>
<dbReference type="Proteomes" id="UP001597085">
    <property type="component" value="Unassembled WGS sequence"/>
</dbReference>
<accession>A0ABD6CT54</accession>
<evidence type="ECO:0000313" key="2">
    <source>
        <dbReference type="EMBL" id="MFD1600300.1"/>
    </source>
</evidence>
<dbReference type="EMBL" id="JBHUDK010000014">
    <property type="protein sequence ID" value="MFD1600300.1"/>
    <property type="molecule type" value="Genomic_DNA"/>
</dbReference>
<feature type="transmembrane region" description="Helical" evidence="1">
    <location>
        <begin position="59"/>
        <end position="85"/>
    </location>
</feature>
<protein>
    <submittedName>
        <fullName evidence="2">Uncharacterized protein</fullName>
    </submittedName>
</protein>
<keyword evidence="1" id="KW-0812">Transmembrane</keyword>
<organism evidence="2 3">
    <name type="scientific">Halobellus rarus</name>
    <dbReference type="NCBI Taxonomy" id="1126237"/>
    <lineage>
        <taxon>Archaea</taxon>
        <taxon>Methanobacteriati</taxon>
        <taxon>Methanobacteriota</taxon>
        <taxon>Stenosarchaea group</taxon>
        <taxon>Halobacteria</taxon>
        <taxon>Halobacteriales</taxon>
        <taxon>Haloferacaceae</taxon>
        <taxon>Halobellus</taxon>
    </lineage>
</organism>
<proteinExistence type="predicted"/>
<dbReference type="AlphaFoldDB" id="A0ABD6CT54"/>
<evidence type="ECO:0000313" key="3">
    <source>
        <dbReference type="Proteomes" id="UP001597085"/>
    </source>
</evidence>
<reference evidence="2 3" key="1">
    <citation type="journal article" date="2019" name="Int. J. Syst. Evol. Microbiol.">
        <title>The Global Catalogue of Microorganisms (GCM) 10K type strain sequencing project: providing services to taxonomists for standard genome sequencing and annotation.</title>
        <authorList>
            <consortium name="The Broad Institute Genomics Platform"/>
            <consortium name="The Broad Institute Genome Sequencing Center for Infectious Disease"/>
            <person name="Wu L."/>
            <person name="Ma J."/>
        </authorList>
    </citation>
    <scope>NUCLEOTIDE SEQUENCE [LARGE SCALE GENOMIC DNA]</scope>
    <source>
        <strain evidence="2 3">CGMCC 1.12121</strain>
    </source>
</reference>
<feature type="transmembrane region" description="Helical" evidence="1">
    <location>
        <begin position="26"/>
        <end position="47"/>
    </location>
</feature>
<name>A0ABD6CT54_9EURY</name>
<comment type="caution">
    <text evidence="2">The sequence shown here is derived from an EMBL/GenBank/DDBJ whole genome shotgun (WGS) entry which is preliminary data.</text>
</comment>
<keyword evidence="1" id="KW-1133">Transmembrane helix</keyword>
<keyword evidence="1" id="KW-0472">Membrane</keyword>
<gene>
    <name evidence="2" type="ORF">ACFSBX_15220</name>
</gene>
<dbReference type="RefSeq" id="WP_256421839.1">
    <property type="nucleotide sequence ID" value="NZ_JANHDI010000009.1"/>
</dbReference>
<keyword evidence="3" id="KW-1185">Reference proteome</keyword>
<sequence length="107" mass="11317">MEHNQYTAPKTLTPTAGYLVVRFRRAAGLAAGYGLLTIALLAVVNAVRIVTLTLLGSHAYPIAVFFAIVNLGIGLLIGTGGYVVLQRARRHGAGYGVDLDWGRVLGP</sequence>